<dbReference type="Proteomes" id="UP000027120">
    <property type="component" value="Unassembled WGS sequence"/>
</dbReference>
<feature type="compositionally biased region" description="Basic and acidic residues" evidence="1">
    <location>
        <begin position="1"/>
        <end position="14"/>
    </location>
</feature>
<dbReference type="AlphaFoldDB" id="A0A067H3C8"/>
<feature type="compositionally biased region" description="Basic and acidic residues" evidence="1">
    <location>
        <begin position="122"/>
        <end position="132"/>
    </location>
</feature>
<name>A0A067H3C8_CITSI</name>
<evidence type="ECO:0000256" key="1">
    <source>
        <dbReference type="SAM" id="MobiDB-lite"/>
    </source>
</evidence>
<reference evidence="2 3" key="1">
    <citation type="submission" date="2014-04" db="EMBL/GenBank/DDBJ databases">
        <authorList>
            <consortium name="International Citrus Genome Consortium"/>
            <person name="Gmitter F."/>
            <person name="Chen C."/>
            <person name="Farmerie W."/>
            <person name="Harkins T."/>
            <person name="Desany B."/>
            <person name="Mohiuddin M."/>
            <person name="Kodira C."/>
            <person name="Borodovsky M."/>
            <person name="Lomsadze A."/>
            <person name="Burns P."/>
            <person name="Jenkins J."/>
            <person name="Prochnik S."/>
            <person name="Shu S."/>
            <person name="Chapman J."/>
            <person name="Pitluck S."/>
            <person name="Schmutz J."/>
            <person name="Rokhsar D."/>
        </authorList>
    </citation>
    <scope>NUCLEOTIDE SEQUENCE</scope>
</reference>
<feature type="compositionally biased region" description="Low complexity" evidence="1">
    <location>
        <begin position="22"/>
        <end position="42"/>
    </location>
</feature>
<protein>
    <submittedName>
        <fullName evidence="2">Uncharacterized protein</fullName>
    </submittedName>
</protein>
<feature type="compositionally biased region" description="Basic and acidic residues" evidence="1">
    <location>
        <begin position="161"/>
        <end position="177"/>
    </location>
</feature>
<evidence type="ECO:0000313" key="3">
    <source>
        <dbReference type="Proteomes" id="UP000027120"/>
    </source>
</evidence>
<dbReference type="eggNOG" id="ENOG502QRHM">
    <property type="taxonomic scope" value="Eukaryota"/>
</dbReference>
<feature type="non-terminal residue" evidence="2">
    <location>
        <position position="1"/>
    </location>
</feature>
<feature type="region of interest" description="Disordered" evidence="1">
    <location>
        <begin position="1"/>
        <end position="177"/>
    </location>
</feature>
<organism evidence="2 3">
    <name type="scientific">Citrus sinensis</name>
    <name type="common">Sweet orange</name>
    <name type="synonym">Citrus aurantium var. sinensis</name>
    <dbReference type="NCBI Taxonomy" id="2711"/>
    <lineage>
        <taxon>Eukaryota</taxon>
        <taxon>Viridiplantae</taxon>
        <taxon>Streptophyta</taxon>
        <taxon>Embryophyta</taxon>
        <taxon>Tracheophyta</taxon>
        <taxon>Spermatophyta</taxon>
        <taxon>Magnoliopsida</taxon>
        <taxon>eudicotyledons</taxon>
        <taxon>Gunneridae</taxon>
        <taxon>Pentapetalae</taxon>
        <taxon>rosids</taxon>
        <taxon>malvids</taxon>
        <taxon>Sapindales</taxon>
        <taxon>Rutaceae</taxon>
        <taxon>Aurantioideae</taxon>
        <taxon>Citrus</taxon>
    </lineage>
</organism>
<gene>
    <name evidence="2" type="ORF">CISIN_1g0239081mg</name>
</gene>
<evidence type="ECO:0000313" key="2">
    <source>
        <dbReference type="EMBL" id="KDO86359.1"/>
    </source>
</evidence>
<proteinExistence type="predicted"/>
<dbReference type="EMBL" id="KK784873">
    <property type="protein sequence ID" value="KDO86359.1"/>
    <property type="molecule type" value="Genomic_DNA"/>
</dbReference>
<accession>A0A067H3C8</accession>
<feature type="compositionally biased region" description="Basic and acidic residues" evidence="1">
    <location>
        <begin position="98"/>
        <end position="115"/>
    </location>
</feature>
<keyword evidence="3" id="KW-1185">Reference proteome</keyword>
<dbReference type="PaxDb" id="2711-XP_006491212.1"/>
<sequence length="177" mass="19070">QVEMCREDHSDSAEKGVAADNSSRTSKMRQSSSPPKTSKLPPVCLRLEPLSKKKNGNGNSRSPSPPGLKRQSDEYVHKPSASSVLKESTPQGSQSADDSFKRRGDGNRKKTEKKALAVVDGKNCENKNEHLKSGSHMENSIKLSTDLEDVTGKSSAVGNGKDTDGCDLIQDKKATSE</sequence>
<feature type="compositionally biased region" description="Polar residues" evidence="1">
    <location>
        <begin position="80"/>
        <end position="97"/>
    </location>
</feature>